<dbReference type="InParanoid" id="F0YNJ2"/>
<evidence type="ECO:0000256" key="3">
    <source>
        <dbReference type="ARBA" id="ARBA00022694"/>
    </source>
</evidence>
<dbReference type="Gene3D" id="3.40.50.620">
    <property type="entry name" value="HUPs"/>
    <property type="match status" value="1"/>
</dbReference>
<dbReference type="RefSeq" id="XP_009041998.1">
    <property type="nucleotide sequence ID" value="XM_009043750.1"/>
</dbReference>
<dbReference type="GO" id="GO:0032267">
    <property type="term" value="F:tRNA(Ile)-lysidine synthase activity"/>
    <property type="evidence" value="ECO:0007669"/>
    <property type="project" value="UniProtKB-EC"/>
</dbReference>
<dbReference type="PANTHER" id="PTHR43033:SF1">
    <property type="entry name" value="TRNA(ILE)-LYSIDINE SYNTHASE-RELATED"/>
    <property type="match status" value="1"/>
</dbReference>
<name>F0YNJ2_AURAN</name>
<keyword evidence="5" id="KW-0067">ATP-binding</keyword>
<gene>
    <name evidence="8" type="ORF">AURANDRAFT_68117</name>
</gene>
<keyword evidence="3" id="KW-0819">tRNA processing</keyword>
<dbReference type="CDD" id="cd01992">
    <property type="entry name" value="TilS_N"/>
    <property type="match status" value="1"/>
</dbReference>
<dbReference type="EC" id="6.3.4.19" evidence="1"/>
<organism evidence="9">
    <name type="scientific">Aureococcus anophagefferens</name>
    <name type="common">Harmful bloom alga</name>
    <dbReference type="NCBI Taxonomy" id="44056"/>
    <lineage>
        <taxon>Eukaryota</taxon>
        <taxon>Sar</taxon>
        <taxon>Stramenopiles</taxon>
        <taxon>Ochrophyta</taxon>
        <taxon>Pelagophyceae</taxon>
        <taxon>Pelagomonadales</taxon>
        <taxon>Pelagomonadaceae</taxon>
        <taxon>Aureococcus</taxon>
    </lineage>
</organism>
<dbReference type="GO" id="GO:0008033">
    <property type="term" value="P:tRNA processing"/>
    <property type="evidence" value="ECO:0007669"/>
    <property type="project" value="UniProtKB-KW"/>
</dbReference>
<comment type="catalytic activity">
    <reaction evidence="6">
        <text>cytidine(34) in tRNA(Ile2) + L-lysine + ATP = lysidine(34) in tRNA(Ile2) + AMP + diphosphate + H(+)</text>
        <dbReference type="Rhea" id="RHEA:43744"/>
        <dbReference type="Rhea" id="RHEA-COMP:10625"/>
        <dbReference type="Rhea" id="RHEA-COMP:10670"/>
        <dbReference type="ChEBI" id="CHEBI:15378"/>
        <dbReference type="ChEBI" id="CHEBI:30616"/>
        <dbReference type="ChEBI" id="CHEBI:32551"/>
        <dbReference type="ChEBI" id="CHEBI:33019"/>
        <dbReference type="ChEBI" id="CHEBI:82748"/>
        <dbReference type="ChEBI" id="CHEBI:83665"/>
        <dbReference type="ChEBI" id="CHEBI:456215"/>
        <dbReference type="EC" id="6.3.4.19"/>
    </reaction>
</comment>
<dbReference type="InterPro" id="IPR012795">
    <property type="entry name" value="tRNA_Ile_lys_synt_N"/>
</dbReference>
<sequence>MSSRPTSTRRRAGARGARTLSRRLANRVPGTTRPGRRLSAGVVAVANDRFHELPVGALDDDLVLAEAFERCERKRVLAVRLAVLVLPVLGPVQKREPELQRIVASISAGTFIFCTTVSVLNFDHRQRGEISSCDTLFVAALARRFGLECTAHNWVHSSTHSSQMEFRAWRRTTSFKTAFNVVDALIPQRCGHVALAHHADDQMESFLLRLARGSRLTNVFKGVASQAAPCFVRPLLFATKHDLVTYLDADGESWREDTTNTDTTHYVRNLSRLTVLPPLRTLCGGSLQLHTRLKALQYQAQFFEAWVSHAADEWLSYSTRADGAVSLVTYADTPAPVLNRLAAIASKGKIADNTEPFAIPFKLLLDTDMKLLDRTKKSLAHLRIIESSKGIDVRPFPNDAMLRVGKDGDTFHAPWRDRPTPLVKFLRGQKVFLQDCDIVPLLATDLGMVVAVFLPDRTFVASPFAFKQHADEPIASRRILVAPRVDAVSQHD</sequence>
<dbReference type="SUPFAM" id="SSF52402">
    <property type="entry name" value="Adenine nucleotide alpha hydrolases-like"/>
    <property type="match status" value="1"/>
</dbReference>
<dbReference type="GO" id="GO:0005524">
    <property type="term" value="F:ATP binding"/>
    <property type="evidence" value="ECO:0007669"/>
    <property type="project" value="UniProtKB-KW"/>
</dbReference>
<evidence type="ECO:0000313" key="9">
    <source>
        <dbReference type="Proteomes" id="UP000002729"/>
    </source>
</evidence>
<evidence type="ECO:0000256" key="1">
    <source>
        <dbReference type="ARBA" id="ARBA00013267"/>
    </source>
</evidence>
<proteinExistence type="predicted"/>
<dbReference type="InterPro" id="IPR014729">
    <property type="entry name" value="Rossmann-like_a/b/a_fold"/>
</dbReference>
<dbReference type="AlphaFoldDB" id="F0YNJ2"/>
<dbReference type="Pfam" id="PF01171">
    <property type="entry name" value="ATP_bind_3"/>
    <property type="match status" value="1"/>
</dbReference>
<keyword evidence="2" id="KW-0436">Ligase</keyword>
<keyword evidence="4" id="KW-0547">Nucleotide-binding</keyword>
<evidence type="ECO:0000256" key="2">
    <source>
        <dbReference type="ARBA" id="ARBA00022598"/>
    </source>
</evidence>
<keyword evidence="9" id="KW-1185">Reference proteome</keyword>
<dbReference type="EMBL" id="GL833177">
    <property type="protein sequence ID" value="EGB03318.1"/>
    <property type="molecule type" value="Genomic_DNA"/>
</dbReference>
<dbReference type="Proteomes" id="UP000002729">
    <property type="component" value="Unassembled WGS sequence"/>
</dbReference>
<evidence type="ECO:0000256" key="6">
    <source>
        <dbReference type="ARBA" id="ARBA00048539"/>
    </source>
</evidence>
<dbReference type="InterPro" id="IPR012094">
    <property type="entry name" value="tRNA_Ile_lys_synt"/>
</dbReference>
<accession>F0YNJ2</accession>
<evidence type="ECO:0000256" key="5">
    <source>
        <dbReference type="ARBA" id="ARBA00022840"/>
    </source>
</evidence>
<dbReference type="GeneID" id="20226616"/>
<evidence type="ECO:0000313" key="8">
    <source>
        <dbReference type="EMBL" id="EGB03318.1"/>
    </source>
</evidence>
<dbReference type="InterPro" id="IPR011063">
    <property type="entry name" value="TilS/TtcA_N"/>
</dbReference>
<dbReference type="KEGG" id="aaf:AURANDRAFT_68117"/>
<evidence type="ECO:0000256" key="4">
    <source>
        <dbReference type="ARBA" id="ARBA00022741"/>
    </source>
</evidence>
<reference evidence="8 9" key="1">
    <citation type="journal article" date="2011" name="Proc. Natl. Acad. Sci. U.S.A.">
        <title>Niche of harmful alga Aureococcus anophagefferens revealed through ecogenomics.</title>
        <authorList>
            <person name="Gobler C.J."/>
            <person name="Berry D.L."/>
            <person name="Dyhrman S.T."/>
            <person name="Wilhelm S.W."/>
            <person name="Salamov A."/>
            <person name="Lobanov A.V."/>
            <person name="Zhang Y."/>
            <person name="Collier J.L."/>
            <person name="Wurch L.L."/>
            <person name="Kustka A.B."/>
            <person name="Dill B.D."/>
            <person name="Shah M."/>
            <person name="VerBerkmoes N.C."/>
            <person name="Kuo A."/>
            <person name="Terry A."/>
            <person name="Pangilinan J."/>
            <person name="Lindquist E.A."/>
            <person name="Lucas S."/>
            <person name="Paulsen I.T."/>
            <person name="Hattenrath-Lehmann T.K."/>
            <person name="Talmage S.C."/>
            <person name="Walker E.A."/>
            <person name="Koch F."/>
            <person name="Burson A.M."/>
            <person name="Marcoval M.A."/>
            <person name="Tang Y.Z."/>
            <person name="Lecleir G.R."/>
            <person name="Coyne K.J."/>
            <person name="Berg G.M."/>
            <person name="Bertrand E.M."/>
            <person name="Saito M.A."/>
            <person name="Gladyshev V.N."/>
            <person name="Grigoriev I.V."/>
        </authorList>
    </citation>
    <scope>NUCLEOTIDE SEQUENCE [LARGE SCALE GENOMIC DNA]</scope>
    <source>
        <strain evidence="9">CCMP 1984</strain>
    </source>
</reference>
<protein>
    <recommendedName>
        <fullName evidence="1">tRNA(Ile)-lysidine synthetase</fullName>
        <ecNumber evidence="1">6.3.4.19</ecNumber>
    </recommendedName>
</protein>
<feature type="domain" description="tRNA(Ile)-lysidine/2-thiocytidine synthase N-terminal" evidence="7">
    <location>
        <begin position="116"/>
        <end position="272"/>
    </location>
</feature>
<dbReference type="PANTHER" id="PTHR43033">
    <property type="entry name" value="TRNA(ILE)-LYSIDINE SYNTHASE-RELATED"/>
    <property type="match status" value="1"/>
</dbReference>
<dbReference type="OrthoDB" id="46912at2759"/>
<evidence type="ECO:0000259" key="7">
    <source>
        <dbReference type="Pfam" id="PF01171"/>
    </source>
</evidence>